<comment type="caution">
    <text evidence="9">The sequence shown here is derived from an EMBL/GenBank/DDBJ whole genome shotgun (WGS) entry which is preliminary data.</text>
</comment>
<evidence type="ECO:0000259" key="8">
    <source>
        <dbReference type="PROSITE" id="PS50850"/>
    </source>
</evidence>
<feature type="transmembrane region" description="Helical" evidence="7">
    <location>
        <begin position="270"/>
        <end position="296"/>
    </location>
</feature>
<feature type="transmembrane region" description="Helical" evidence="7">
    <location>
        <begin position="345"/>
        <end position="364"/>
    </location>
</feature>
<keyword evidence="4 7" id="KW-1133">Transmembrane helix</keyword>
<dbReference type="PANTHER" id="PTHR43791:SF91">
    <property type="entry name" value="MAJOR FACILITATOR SUPERFAMILY (MFS) PROFILE DOMAIN-CONTAINING PROTEIN-RELATED"/>
    <property type="match status" value="1"/>
</dbReference>
<dbReference type="SUPFAM" id="SSF103473">
    <property type="entry name" value="MFS general substrate transporter"/>
    <property type="match status" value="1"/>
</dbReference>
<feature type="transmembrane region" description="Helical" evidence="7">
    <location>
        <begin position="376"/>
        <end position="397"/>
    </location>
</feature>
<feature type="region of interest" description="Disordered" evidence="6">
    <location>
        <begin position="238"/>
        <end position="266"/>
    </location>
</feature>
<protein>
    <recommendedName>
        <fullName evidence="8">Major facilitator superfamily (MFS) profile domain-containing protein</fullName>
    </recommendedName>
</protein>
<gene>
    <name evidence="9" type="ORF">SLS58_005856</name>
</gene>
<dbReference type="InterPro" id="IPR011701">
    <property type="entry name" value="MFS"/>
</dbReference>
<feature type="transmembrane region" description="Helical" evidence="7">
    <location>
        <begin position="128"/>
        <end position="150"/>
    </location>
</feature>
<feature type="transmembrane region" description="Helical" evidence="7">
    <location>
        <begin position="162"/>
        <end position="183"/>
    </location>
</feature>
<feature type="transmembrane region" description="Helical" evidence="7">
    <location>
        <begin position="409"/>
        <end position="430"/>
    </location>
</feature>
<evidence type="ECO:0000256" key="2">
    <source>
        <dbReference type="ARBA" id="ARBA00022448"/>
    </source>
</evidence>
<organism evidence="9 10">
    <name type="scientific">Diplodia intermedia</name>
    <dbReference type="NCBI Taxonomy" id="856260"/>
    <lineage>
        <taxon>Eukaryota</taxon>
        <taxon>Fungi</taxon>
        <taxon>Dikarya</taxon>
        <taxon>Ascomycota</taxon>
        <taxon>Pezizomycotina</taxon>
        <taxon>Dothideomycetes</taxon>
        <taxon>Dothideomycetes incertae sedis</taxon>
        <taxon>Botryosphaeriales</taxon>
        <taxon>Botryosphaeriaceae</taxon>
        <taxon>Diplodia</taxon>
    </lineage>
</organism>
<feature type="transmembrane region" description="Helical" evidence="7">
    <location>
        <begin position="442"/>
        <end position="464"/>
    </location>
</feature>
<feature type="transmembrane region" description="Helical" evidence="7">
    <location>
        <begin position="316"/>
        <end position="338"/>
    </location>
</feature>
<keyword evidence="10" id="KW-1185">Reference proteome</keyword>
<evidence type="ECO:0000256" key="6">
    <source>
        <dbReference type="SAM" id="MobiDB-lite"/>
    </source>
</evidence>
<dbReference type="Gene3D" id="1.20.1250.20">
    <property type="entry name" value="MFS general substrate transporter like domains"/>
    <property type="match status" value="2"/>
</dbReference>
<evidence type="ECO:0000256" key="1">
    <source>
        <dbReference type="ARBA" id="ARBA00004141"/>
    </source>
</evidence>
<keyword evidence="3 7" id="KW-0812">Transmembrane</keyword>
<comment type="subcellular location">
    <subcellularLocation>
        <location evidence="1">Membrane</location>
        <topology evidence="1">Multi-pass membrane protein</topology>
    </subcellularLocation>
</comment>
<keyword evidence="2" id="KW-0813">Transport</keyword>
<proteinExistence type="predicted"/>
<feature type="transmembrane region" description="Helical" evidence="7">
    <location>
        <begin position="69"/>
        <end position="91"/>
    </location>
</feature>
<sequence>MEAKTQVSETSDSRPESLDIDYEAEKKLLRKLDWHILPIVGPLYVFSFLDRINIGNARLYGLEEDLNLSSMQFSIALSVFFVTYVIVEIPSNLIIKRVGASRWIPFITFTWGIIATCTGLAQKFQDLVALRLLLGLFEGGFVPGIQLYLTSFYTRKEMAMRVALFMISPSIAGAFGGLLAYAIGHMDGYLGYRGWRWIMILEGIPTSLLAVLAYLLMADSPTSASYLTPGEKTLLLSRQQRSNTSHPHPHPTTTTTTTPTDPPSPRRADVLAALADPISWAFAATGFCSATVNYGYSVFLPTLLHGLYPAWSTPRVQAMTIPCYGAGVAACLLLAYASDRLQRRGAVAAASALVACAGYVVLLATGGTASAAAAGGYAGCVVVPVGMGAVATVCVAWQAGNVPRFGKRAVALAMQMMGTNTGGIMMSYIYPKSEGPRYRRGHSVTLSLALVAVAFICFLSWHFARVNRRRAAGKEDWKLAGLTPEQVEELGDRSPHFVYTT</sequence>
<evidence type="ECO:0000256" key="3">
    <source>
        <dbReference type="ARBA" id="ARBA00022692"/>
    </source>
</evidence>
<dbReference type="InterPro" id="IPR020846">
    <property type="entry name" value="MFS_dom"/>
</dbReference>
<feature type="transmembrane region" description="Helical" evidence="7">
    <location>
        <begin position="103"/>
        <end position="122"/>
    </location>
</feature>
<dbReference type="InterPro" id="IPR036259">
    <property type="entry name" value="MFS_trans_sf"/>
</dbReference>
<keyword evidence="5 7" id="KW-0472">Membrane</keyword>
<feature type="domain" description="Major facilitator superfamily (MFS) profile" evidence="8">
    <location>
        <begin position="36"/>
        <end position="469"/>
    </location>
</feature>
<evidence type="ECO:0000256" key="4">
    <source>
        <dbReference type="ARBA" id="ARBA00022989"/>
    </source>
</evidence>
<name>A0ABR3TPU8_9PEZI</name>
<feature type="transmembrane region" description="Helical" evidence="7">
    <location>
        <begin position="195"/>
        <end position="217"/>
    </location>
</feature>
<dbReference type="PROSITE" id="PS50850">
    <property type="entry name" value="MFS"/>
    <property type="match status" value="1"/>
</dbReference>
<feature type="transmembrane region" description="Helical" evidence="7">
    <location>
        <begin position="32"/>
        <end position="49"/>
    </location>
</feature>
<dbReference type="Pfam" id="PF07690">
    <property type="entry name" value="MFS_1"/>
    <property type="match status" value="1"/>
</dbReference>
<evidence type="ECO:0000256" key="5">
    <source>
        <dbReference type="ARBA" id="ARBA00023136"/>
    </source>
</evidence>
<dbReference type="PANTHER" id="PTHR43791">
    <property type="entry name" value="PERMEASE-RELATED"/>
    <property type="match status" value="1"/>
</dbReference>
<evidence type="ECO:0000313" key="10">
    <source>
        <dbReference type="Proteomes" id="UP001521184"/>
    </source>
</evidence>
<evidence type="ECO:0000256" key="7">
    <source>
        <dbReference type="SAM" id="Phobius"/>
    </source>
</evidence>
<evidence type="ECO:0000313" key="9">
    <source>
        <dbReference type="EMBL" id="KAL1641814.1"/>
    </source>
</evidence>
<accession>A0ABR3TPU8</accession>
<dbReference type="Proteomes" id="UP001521184">
    <property type="component" value="Unassembled WGS sequence"/>
</dbReference>
<reference evidence="9 10" key="1">
    <citation type="journal article" date="2023" name="Plant Dis.">
        <title>First Report of Diplodia intermedia Causing Canker and Dieback Diseases on Apple Trees in Canada.</title>
        <authorList>
            <person name="Ellouze W."/>
            <person name="Ilyukhin E."/>
            <person name="Sulman M."/>
            <person name="Ali S."/>
        </authorList>
    </citation>
    <scope>NUCLEOTIDE SEQUENCE [LARGE SCALE GENOMIC DNA]</scope>
    <source>
        <strain evidence="9 10">M45-28</strain>
    </source>
</reference>
<dbReference type="EMBL" id="JAKEKT020000037">
    <property type="protein sequence ID" value="KAL1641814.1"/>
    <property type="molecule type" value="Genomic_DNA"/>
</dbReference>